<proteinExistence type="predicted"/>
<evidence type="ECO:0000256" key="1">
    <source>
        <dbReference type="SAM" id="MobiDB-lite"/>
    </source>
</evidence>
<gene>
    <name evidence="2" type="ORF">DSTB1V02_LOCUS6547</name>
</gene>
<accession>A0A7R8XBA5</accession>
<reference evidence="2" key="1">
    <citation type="submission" date="2020-11" db="EMBL/GenBank/DDBJ databases">
        <authorList>
            <person name="Tran Van P."/>
        </authorList>
    </citation>
    <scope>NUCLEOTIDE SEQUENCE</scope>
</reference>
<feature type="compositionally biased region" description="Basic and acidic residues" evidence="1">
    <location>
        <begin position="1"/>
        <end position="19"/>
    </location>
</feature>
<organism evidence="2">
    <name type="scientific">Darwinula stevensoni</name>
    <dbReference type="NCBI Taxonomy" id="69355"/>
    <lineage>
        <taxon>Eukaryota</taxon>
        <taxon>Metazoa</taxon>
        <taxon>Ecdysozoa</taxon>
        <taxon>Arthropoda</taxon>
        <taxon>Crustacea</taxon>
        <taxon>Oligostraca</taxon>
        <taxon>Ostracoda</taxon>
        <taxon>Podocopa</taxon>
        <taxon>Podocopida</taxon>
        <taxon>Darwinulocopina</taxon>
        <taxon>Darwinuloidea</taxon>
        <taxon>Darwinulidae</taxon>
        <taxon>Darwinula</taxon>
    </lineage>
</organism>
<evidence type="ECO:0000313" key="3">
    <source>
        <dbReference type="Proteomes" id="UP000677054"/>
    </source>
</evidence>
<dbReference type="EMBL" id="LR900729">
    <property type="protein sequence ID" value="CAD7246701.1"/>
    <property type="molecule type" value="Genomic_DNA"/>
</dbReference>
<protein>
    <submittedName>
        <fullName evidence="2">Uncharacterized protein</fullName>
    </submittedName>
</protein>
<dbReference type="EMBL" id="CAJPEV010001212">
    <property type="protein sequence ID" value="CAG0891384.1"/>
    <property type="molecule type" value="Genomic_DNA"/>
</dbReference>
<keyword evidence="3" id="KW-1185">Reference proteome</keyword>
<evidence type="ECO:0000313" key="2">
    <source>
        <dbReference type="EMBL" id="CAD7246701.1"/>
    </source>
</evidence>
<sequence>MPSVGEHCDVSGARGEDGSAVRSPQEPQLVNGNVKEQHSAQAIRQEEMDGMIDCDLSAWGAGMAIASWEEACADTIPMFPHWMSRLATEFSAGDPRISEPPQPHNRMVLSKLSCIAHR</sequence>
<name>A0A7R8XBA5_9CRUS</name>
<feature type="region of interest" description="Disordered" evidence="1">
    <location>
        <begin position="1"/>
        <end position="39"/>
    </location>
</feature>
<dbReference type="AlphaFoldDB" id="A0A7R8XBA5"/>
<dbReference type="Proteomes" id="UP000677054">
    <property type="component" value="Unassembled WGS sequence"/>
</dbReference>